<dbReference type="GO" id="GO:0003824">
    <property type="term" value="F:catalytic activity"/>
    <property type="evidence" value="ECO:0007669"/>
    <property type="project" value="InterPro"/>
</dbReference>
<evidence type="ECO:0000313" key="3">
    <source>
        <dbReference type="Proteomes" id="UP000092461"/>
    </source>
</evidence>
<dbReference type="AlphaFoldDB" id="A0A1B0CKX3"/>
<dbReference type="PANTHER" id="PTHR19446">
    <property type="entry name" value="REVERSE TRANSCRIPTASES"/>
    <property type="match status" value="1"/>
</dbReference>
<dbReference type="CDD" id="cd01650">
    <property type="entry name" value="RT_nLTR_like"/>
    <property type="match status" value="1"/>
</dbReference>
<keyword evidence="3" id="KW-1185">Reference proteome</keyword>
<dbReference type="Gene3D" id="3.30.70.270">
    <property type="match status" value="1"/>
</dbReference>
<dbReference type="InterPro" id="IPR036691">
    <property type="entry name" value="Endo/exonu/phosph_ase_sf"/>
</dbReference>
<dbReference type="PROSITE" id="PS50878">
    <property type="entry name" value="RT_POL"/>
    <property type="match status" value="1"/>
</dbReference>
<dbReference type="VEuPathDB" id="VectorBase:LLONM1_009842"/>
<organism evidence="2 3">
    <name type="scientific">Lutzomyia longipalpis</name>
    <name type="common">Sand fly</name>
    <dbReference type="NCBI Taxonomy" id="7200"/>
    <lineage>
        <taxon>Eukaryota</taxon>
        <taxon>Metazoa</taxon>
        <taxon>Ecdysozoa</taxon>
        <taxon>Arthropoda</taxon>
        <taxon>Hexapoda</taxon>
        <taxon>Insecta</taxon>
        <taxon>Pterygota</taxon>
        <taxon>Neoptera</taxon>
        <taxon>Endopterygota</taxon>
        <taxon>Diptera</taxon>
        <taxon>Nematocera</taxon>
        <taxon>Psychodoidea</taxon>
        <taxon>Psychodidae</taxon>
        <taxon>Lutzomyia</taxon>
        <taxon>Lutzomyia</taxon>
    </lineage>
</organism>
<dbReference type="EMBL" id="AJWK01016728">
    <property type="status" value="NOT_ANNOTATED_CDS"/>
    <property type="molecule type" value="Genomic_DNA"/>
</dbReference>
<protein>
    <recommendedName>
        <fullName evidence="1">Reverse transcriptase domain-containing protein</fullName>
    </recommendedName>
</protein>
<dbReference type="GO" id="GO:0071897">
    <property type="term" value="P:DNA biosynthetic process"/>
    <property type="evidence" value="ECO:0007669"/>
    <property type="project" value="UniProtKB-ARBA"/>
</dbReference>
<evidence type="ECO:0000259" key="1">
    <source>
        <dbReference type="PROSITE" id="PS50878"/>
    </source>
</evidence>
<dbReference type="EnsemblMetazoa" id="LLOJ005260-RA">
    <property type="protein sequence ID" value="LLOJ005260-PA"/>
    <property type="gene ID" value="LLOJ005260"/>
</dbReference>
<dbReference type="InterPro" id="IPR043128">
    <property type="entry name" value="Rev_trsase/Diguanyl_cyclase"/>
</dbReference>
<dbReference type="SUPFAM" id="SSF56672">
    <property type="entry name" value="DNA/RNA polymerases"/>
    <property type="match status" value="1"/>
</dbReference>
<dbReference type="InterPro" id="IPR043502">
    <property type="entry name" value="DNA/RNA_pol_sf"/>
</dbReference>
<reference evidence="2" key="1">
    <citation type="submission" date="2020-05" db="UniProtKB">
        <authorList>
            <consortium name="EnsemblMetazoa"/>
        </authorList>
    </citation>
    <scope>IDENTIFICATION</scope>
    <source>
        <strain evidence="2">Jacobina</strain>
    </source>
</reference>
<dbReference type="InterPro" id="IPR000477">
    <property type="entry name" value="RT_dom"/>
</dbReference>
<dbReference type="Pfam" id="PF03372">
    <property type="entry name" value="Exo_endo_phos"/>
    <property type="match status" value="1"/>
</dbReference>
<dbReference type="CDD" id="cd09076">
    <property type="entry name" value="L1-EN"/>
    <property type="match status" value="1"/>
</dbReference>
<dbReference type="Pfam" id="PF00078">
    <property type="entry name" value="RVT_1"/>
    <property type="match status" value="1"/>
</dbReference>
<dbReference type="EMBL" id="AJWK01016727">
    <property type="status" value="NOT_ANNOTATED_CDS"/>
    <property type="molecule type" value="Genomic_DNA"/>
</dbReference>
<evidence type="ECO:0000313" key="2">
    <source>
        <dbReference type="EnsemblMetazoa" id="LLOJ005260-PA"/>
    </source>
</evidence>
<accession>A0A1B0CKX3</accession>
<name>A0A1B0CKX3_LUTLO</name>
<dbReference type="InterPro" id="IPR005135">
    <property type="entry name" value="Endo/exonuclease/phosphatase"/>
</dbReference>
<dbReference type="SUPFAM" id="SSF56219">
    <property type="entry name" value="DNase I-like"/>
    <property type="match status" value="1"/>
</dbReference>
<dbReference type="EMBL" id="AJWK01016726">
    <property type="status" value="NOT_ANNOTATED_CDS"/>
    <property type="molecule type" value="Genomic_DNA"/>
</dbReference>
<proteinExistence type="predicted"/>
<dbReference type="Proteomes" id="UP000092461">
    <property type="component" value="Unassembled WGS sequence"/>
</dbReference>
<dbReference type="Gene3D" id="3.60.10.10">
    <property type="entry name" value="Endonuclease/exonuclease/phosphatase"/>
    <property type="match status" value="1"/>
</dbReference>
<dbReference type="VEuPathDB" id="VectorBase:LLOJ005260"/>
<sequence>MDLRLGSWNTRTMCRKEDMEACIRELARYKVDIAAVQEIRRETGVLKRKDATIYCSGTPGKRERGVGFIVSSKLASQVIRFTPVSDRICHLRMRGKFRNLSLVSVYAPTEEYQDSDKEEFYESLTRVYDSLPLYDLKIILGDFNAQVGKEDAFLQAIGKHSLHNECNDNGLRLVTFAMDRNMTVSSTTFPHKDAHKMTWKSNDGRTCNQIDHVLVANRHRSSVIDVRSWRGADCDTDHFLPKPQVAMCKDQQGNLLTQDTDIVKRWEEYFQVLLNAGDEPVVQDEEDMVADGREVEPPTLEDVVKAIQSLKNHKAPGEDNIPAELVKYGGDELHKRIYGLIRKIWVTGKMPDDWNVAVIVPIYKKGDRLDCANYRGISLLDTVYKVLSRIILNRLAPCAEELVGEYQAGFRPGRSTTDQLFSVRQVLEKFWRRGFTMHQLFIDFRQAYDTIERSSLWRALRDMEIPSKLISLIRMTISQSKSQVKVAGVRSGSFDVVSGLRQGDTLSPTLFNLALHYAVKKSGYRKDAFIHRHSTQLFAFADDIDIIGRRAERVKETFVEFSASAAEMGLKVNEQKTKYMVTGKEAARWRQNLRIGGSGIRSGESLQIPRFHANG</sequence>
<feature type="domain" description="Reverse transcriptase" evidence="1">
    <location>
        <begin position="343"/>
        <end position="594"/>
    </location>
</feature>